<dbReference type="InterPro" id="IPR004046">
    <property type="entry name" value="GST_C"/>
</dbReference>
<protein>
    <submittedName>
        <fullName evidence="3">Glutathione S-transferase family protein</fullName>
    </submittedName>
</protein>
<dbReference type="InterPro" id="IPR036249">
    <property type="entry name" value="Thioredoxin-like_sf"/>
</dbReference>
<dbReference type="PANTHER" id="PTHR44051:SF8">
    <property type="entry name" value="GLUTATHIONE S-TRANSFERASE GSTA"/>
    <property type="match status" value="1"/>
</dbReference>
<feature type="domain" description="GST N-terminal" evidence="1">
    <location>
        <begin position="65"/>
        <end position="147"/>
    </location>
</feature>
<dbReference type="Pfam" id="PF02798">
    <property type="entry name" value="GST_N"/>
    <property type="match status" value="1"/>
</dbReference>
<proteinExistence type="predicted"/>
<dbReference type="SFLD" id="SFLDG01150">
    <property type="entry name" value="Main.1:_Beta-like"/>
    <property type="match status" value="1"/>
</dbReference>
<dbReference type="Gene3D" id="1.20.1050.10">
    <property type="match status" value="1"/>
</dbReference>
<dbReference type="PROSITE" id="PS50404">
    <property type="entry name" value="GST_NTER"/>
    <property type="match status" value="1"/>
</dbReference>
<dbReference type="SFLD" id="SFLDG00358">
    <property type="entry name" value="Main_(cytGST)"/>
    <property type="match status" value="1"/>
</dbReference>
<dbReference type="SUPFAM" id="SSF52833">
    <property type="entry name" value="Thioredoxin-like"/>
    <property type="match status" value="1"/>
</dbReference>
<dbReference type="PANTHER" id="PTHR44051">
    <property type="entry name" value="GLUTATHIONE S-TRANSFERASE-RELATED"/>
    <property type="match status" value="1"/>
</dbReference>
<evidence type="ECO:0000313" key="4">
    <source>
        <dbReference type="Proteomes" id="UP000664096"/>
    </source>
</evidence>
<dbReference type="InterPro" id="IPR010987">
    <property type="entry name" value="Glutathione-S-Trfase_C-like"/>
</dbReference>
<gene>
    <name evidence="3" type="ORF">JF539_03380</name>
</gene>
<dbReference type="InterPro" id="IPR036282">
    <property type="entry name" value="Glutathione-S-Trfase_C_sf"/>
</dbReference>
<evidence type="ECO:0000259" key="2">
    <source>
        <dbReference type="PROSITE" id="PS50405"/>
    </source>
</evidence>
<accession>A0A939EAV8</accession>
<comment type="caution">
    <text evidence="3">The sequence shown here is derived from an EMBL/GenBank/DDBJ whole genome shotgun (WGS) entry which is preliminary data.</text>
</comment>
<dbReference type="Gene3D" id="3.40.30.10">
    <property type="entry name" value="Glutaredoxin"/>
    <property type="match status" value="1"/>
</dbReference>
<evidence type="ECO:0000259" key="1">
    <source>
        <dbReference type="PROSITE" id="PS50404"/>
    </source>
</evidence>
<dbReference type="InterPro" id="IPR040079">
    <property type="entry name" value="Glutathione_S-Trfase"/>
</dbReference>
<dbReference type="Proteomes" id="UP000664096">
    <property type="component" value="Unassembled WGS sequence"/>
</dbReference>
<sequence length="295" mass="32383">MGCGRVTGVARDIAQGVGNRIVHHAGIFPVISGRCLDLAQVWLRIEWRLSVTDKLAASGSCTPDRTYRLHGSPDSANIVVRLLLEELELAYEDVPVDRRARAQNSEAYLRLNPQGLIPVLEVPGQDAPMFETGAILLYLADTCDRLAPARTAPDRGRFLKWLFFISNTLHSDLRIAFKPHKYLPAGEAQKLFSEMLVGRIAGSLSLLDREIAATEGPFLLGAELSCADLYLAACARWAQIYPEQGKWGLSGVPRLKQLLETLEERPAVRRACAMEGIEGRAFTEPKPVTLPGATA</sequence>
<feature type="domain" description="GST C-terminal" evidence="2">
    <location>
        <begin position="151"/>
        <end position="285"/>
    </location>
</feature>
<name>A0A939EAV8_9HYPH</name>
<dbReference type="CDD" id="cd03057">
    <property type="entry name" value="GST_N_Beta"/>
    <property type="match status" value="1"/>
</dbReference>
<evidence type="ECO:0000313" key="3">
    <source>
        <dbReference type="EMBL" id="MBN9669366.1"/>
    </source>
</evidence>
<dbReference type="SFLD" id="SFLDS00019">
    <property type="entry name" value="Glutathione_Transferase_(cytos"/>
    <property type="match status" value="1"/>
</dbReference>
<organism evidence="3 4">
    <name type="scientific">Roseibium aggregatum</name>
    <dbReference type="NCBI Taxonomy" id="187304"/>
    <lineage>
        <taxon>Bacteria</taxon>
        <taxon>Pseudomonadati</taxon>
        <taxon>Pseudomonadota</taxon>
        <taxon>Alphaproteobacteria</taxon>
        <taxon>Hyphomicrobiales</taxon>
        <taxon>Stappiaceae</taxon>
        <taxon>Roseibium</taxon>
    </lineage>
</organism>
<reference evidence="3" key="1">
    <citation type="submission" date="2020-12" db="EMBL/GenBank/DDBJ databases">
        <title>Oil enriched cultivation method for isolating marine PHA-producing bacteria.</title>
        <authorList>
            <person name="Zheng W."/>
            <person name="Yu S."/>
            <person name="Huang Y."/>
        </authorList>
    </citation>
    <scope>NUCLEOTIDE SEQUENCE</scope>
    <source>
        <strain evidence="3">SY-2-12</strain>
    </source>
</reference>
<dbReference type="PROSITE" id="PS50405">
    <property type="entry name" value="GST_CTER"/>
    <property type="match status" value="1"/>
</dbReference>
<dbReference type="EMBL" id="JAEKJZ010000001">
    <property type="protein sequence ID" value="MBN9669366.1"/>
    <property type="molecule type" value="Genomic_DNA"/>
</dbReference>
<dbReference type="CDD" id="cd03188">
    <property type="entry name" value="GST_C_Beta"/>
    <property type="match status" value="1"/>
</dbReference>
<dbReference type="AlphaFoldDB" id="A0A939EAV8"/>
<dbReference type="SUPFAM" id="SSF47616">
    <property type="entry name" value="GST C-terminal domain-like"/>
    <property type="match status" value="1"/>
</dbReference>
<dbReference type="Pfam" id="PF14497">
    <property type="entry name" value="GST_C_3"/>
    <property type="match status" value="1"/>
</dbReference>
<dbReference type="InterPro" id="IPR004045">
    <property type="entry name" value="Glutathione_S-Trfase_N"/>
</dbReference>